<evidence type="ECO:0000313" key="3">
    <source>
        <dbReference type="Proteomes" id="UP000821866"/>
    </source>
</evidence>
<dbReference type="EMBL" id="JABSTU010000005">
    <property type="protein sequence ID" value="KAH8032465.1"/>
    <property type="molecule type" value="Genomic_DNA"/>
</dbReference>
<comment type="caution">
    <text evidence="2">The sequence shown here is derived from an EMBL/GenBank/DDBJ whole genome shotgun (WGS) entry which is preliminary data.</text>
</comment>
<organism evidence="2 3">
    <name type="scientific">Rhipicephalus microplus</name>
    <name type="common">Cattle tick</name>
    <name type="synonym">Boophilus microplus</name>
    <dbReference type="NCBI Taxonomy" id="6941"/>
    <lineage>
        <taxon>Eukaryota</taxon>
        <taxon>Metazoa</taxon>
        <taxon>Ecdysozoa</taxon>
        <taxon>Arthropoda</taxon>
        <taxon>Chelicerata</taxon>
        <taxon>Arachnida</taxon>
        <taxon>Acari</taxon>
        <taxon>Parasitiformes</taxon>
        <taxon>Ixodida</taxon>
        <taxon>Ixodoidea</taxon>
        <taxon>Ixodidae</taxon>
        <taxon>Rhipicephalinae</taxon>
        <taxon>Rhipicephalus</taxon>
        <taxon>Boophilus</taxon>
    </lineage>
</organism>
<accession>A0A9J6EDN1</accession>
<reference evidence="2" key="1">
    <citation type="journal article" date="2020" name="Cell">
        <title>Large-Scale Comparative Analyses of Tick Genomes Elucidate Their Genetic Diversity and Vector Capacities.</title>
        <authorList>
            <consortium name="Tick Genome and Microbiome Consortium (TIGMIC)"/>
            <person name="Jia N."/>
            <person name="Wang J."/>
            <person name="Shi W."/>
            <person name="Du L."/>
            <person name="Sun Y."/>
            <person name="Zhan W."/>
            <person name="Jiang J.F."/>
            <person name="Wang Q."/>
            <person name="Zhang B."/>
            <person name="Ji P."/>
            <person name="Bell-Sakyi L."/>
            <person name="Cui X.M."/>
            <person name="Yuan T.T."/>
            <person name="Jiang B.G."/>
            <person name="Yang W.F."/>
            <person name="Lam T.T."/>
            <person name="Chang Q.C."/>
            <person name="Ding S.J."/>
            <person name="Wang X.J."/>
            <person name="Zhu J.G."/>
            <person name="Ruan X.D."/>
            <person name="Zhao L."/>
            <person name="Wei J.T."/>
            <person name="Ye R.Z."/>
            <person name="Que T.C."/>
            <person name="Du C.H."/>
            <person name="Zhou Y.H."/>
            <person name="Cheng J.X."/>
            <person name="Dai P.F."/>
            <person name="Guo W.B."/>
            <person name="Han X.H."/>
            <person name="Huang E.J."/>
            <person name="Li L.F."/>
            <person name="Wei W."/>
            <person name="Gao Y.C."/>
            <person name="Liu J.Z."/>
            <person name="Shao H.Z."/>
            <person name="Wang X."/>
            <person name="Wang C.C."/>
            <person name="Yang T.C."/>
            <person name="Huo Q.B."/>
            <person name="Li W."/>
            <person name="Chen H.Y."/>
            <person name="Chen S.E."/>
            <person name="Zhou L.G."/>
            <person name="Ni X.B."/>
            <person name="Tian J.H."/>
            <person name="Sheng Y."/>
            <person name="Liu T."/>
            <person name="Pan Y.S."/>
            <person name="Xia L.Y."/>
            <person name="Li J."/>
            <person name="Zhao F."/>
            <person name="Cao W.C."/>
        </authorList>
    </citation>
    <scope>NUCLEOTIDE SEQUENCE</scope>
    <source>
        <strain evidence="2">Rmic-2018</strain>
    </source>
</reference>
<gene>
    <name evidence="2" type="ORF">HPB51_025918</name>
</gene>
<name>A0A9J6EDN1_RHIMP</name>
<dbReference type="AlphaFoldDB" id="A0A9J6EDN1"/>
<reference evidence="2" key="2">
    <citation type="submission" date="2021-09" db="EMBL/GenBank/DDBJ databases">
        <authorList>
            <person name="Jia N."/>
            <person name="Wang J."/>
            <person name="Shi W."/>
            <person name="Du L."/>
            <person name="Sun Y."/>
            <person name="Zhan W."/>
            <person name="Jiang J."/>
            <person name="Wang Q."/>
            <person name="Zhang B."/>
            <person name="Ji P."/>
            <person name="Sakyi L.B."/>
            <person name="Cui X."/>
            <person name="Yuan T."/>
            <person name="Jiang B."/>
            <person name="Yang W."/>
            <person name="Lam T.T.-Y."/>
            <person name="Chang Q."/>
            <person name="Ding S."/>
            <person name="Wang X."/>
            <person name="Zhu J."/>
            <person name="Ruan X."/>
            <person name="Zhao L."/>
            <person name="Wei J."/>
            <person name="Que T."/>
            <person name="Du C."/>
            <person name="Cheng J."/>
            <person name="Dai P."/>
            <person name="Han X."/>
            <person name="Huang E."/>
            <person name="Gao Y."/>
            <person name="Liu J."/>
            <person name="Shao H."/>
            <person name="Ye R."/>
            <person name="Li L."/>
            <person name="Wei W."/>
            <person name="Wang X."/>
            <person name="Wang C."/>
            <person name="Huo Q."/>
            <person name="Li W."/>
            <person name="Guo W."/>
            <person name="Chen H."/>
            <person name="Chen S."/>
            <person name="Zhou L."/>
            <person name="Zhou L."/>
            <person name="Ni X."/>
            <person name="Tian J."/>
            <person name="Zhou Y."/>
            <person name="Sheng Y."/>
            <person name="Liu T."/>
            <person name="Pan Y."/>
            <person name="Xia L."/>
            <person name="Li J."/>
            <person name="Zhao F."/>
            <person name="Cao W."/>
        </authorList>
    </citation>
    <scope>NUCLEOTIDE SEQUENCE</scope>
    <source>
        <strain evidence="2">Rmic-2018</strain>
        <tissue evidence="2">Larvae</tissue>
    </source>
</reference>
<protein>
    <submittedName>
        <fullName evidence="2">Uncharacterized protein</fullName>
    </submittedName>
</protein>
<dbReference type="Proteomes" id="UP000821866">
    <property type="component" value="Chromosome 3"/>
</dbReference>
<sequence length="188" mass="21374">MQQLATLELKFGSNPRLQQTKTESEWHQEVSDWITQISTDNRHKAVTKRRSLSCYASHKLVPAPNLITEETNRVHYCSKLAQVLWRLNNDAMNSFLDSDPTCHLCGAAEETITYVLQACPHLHNVPRTSPSLPELLELSGQTDKTHFNRVNSTKTLLLRWDRLNRGAENTPARETPHTPYSSSTPRTG</sequence>
<evidence type="ECO:0000256" key="1">
    <source>
        <dbReference type="SAM" id="MobiDB-lite"/>
    </source>
</evidence>
<proteinExistence type="predicted"/>
<keyword evidence="3" id="KW-1185">Reference proteome</keyword>
<evidence type="ECO:0000313" key="2">
    <source>
        <dbReference type="EMBL" id="KAH8032465.1"/>
    </source>
</evidence>
<feature type="region of interest" description="Disordered" evidence="1">
    <location>
        <begin position="165"/>
        <end position="188"/>
    </location>
</feature>
<feature type="compositionally biased region" description="Polar residues" evidence="1">
    <location>
        <begin position="178"/>
        <end position="188"/>
    </location>
</feature>